<dbReference type="PANTHER" id="PTHR43213:SF5">
    <property type="entry name" value="BIFUNCTIONAL DTTP_UTP PYROPHOSPHATASE_METHYLTRANSFERASE PROTEIN-RELATED"/>
    <property type="match status" value="1"/>
</dbReference>
<dbReference type="EC" id="3.6.1.9" evidence="3"/>
<dbReference type="InterPro" id="IPR029001">
    <property type="entry name" value="ITPase-like_fam"/>
</dbReference>
<dbReference type="Gene3D" id="3.90.950.10">
    <property type="match status" value="1"/>
</dbReference>
<protein>
    <recommendedName>
        <fullName evidence="3">dTTP/UTP pyrophosphatase</fullName>
        <shortName evidence="3">dTTPase/UTPase</shortName>
        <ecNumber evidence="3">3.6.1.9</ecNumber>
    </recommendedName>
    <alternativeName>
        <fullName evidence="3">Nucleoside triphosphate pyrophosphatase</fullName>
    </alternativeName>
    <alternativeName>
        <fullName evidence="3">Nucleotide pyrophosphatase</fullName>
        <shortName evidence="3">Nucleotide PPase</shortName>
    </alternativeName>
</protein>
<evidence type="ECO:0000313" key="4">
    <source>
        <dbReference type="EMBL" id="HJB29006.1"/>
    </source>
</evidence>
<dbReference type="CDD" id="cd00555">
    <property type="entry name" value="Maf"/>
    <property type="match status" value="1"/>
</dbReference>
<dbReference type="EMBL" id="DWYZ01000175">
    <property type="protein sequence ID" value="HJB29006.1"/>
    <property type="molecule type" value="Genomic_DNA"/>
</dbReference>
<dbReference type="NCBIfam" id="TIGR00172">
    <property type="entry name" value="maf"/>
    <property type="match status" value="1"/>
</dbReference>
<dbReference type="GO" id="GO:0047429">
    <property type="term" value="F:nucleoside triphosphate diphosphatase activity"/>
    <property type="evidence" value="ECO:0007669"/>
    <property type="project" value="UniProtKB-EC"/>
</dbReference>
<evidence type="ECO:0000256" key="3">
    <source>
        <dbReference type="HAMAP-Rule" id="MF_00528"/>
    </source>
</evidence>
<reference evidence="4" key="2">
    <citation type="submission" date="2021-04" db="EMBL/GenBank/DDBJ databases">
        <authorList>
            <person name="Gilroy R."/>
        </authorList>
    </citation>
    <scope>NUCLEOTIDE SEQUENCE</scope>
    <source>
        <strain evidence="4">ChiSjej1B19-5720</strain>
    </source>
</reference>
<keyword evidence="3" id="KW-0546">Nucleotide metabolism</keyword>
<comment type="similarity">
    <text evidence="3">Belongs to the Maf family. YhdE subfamily.</text>
</comment>
<dbReference type="HAMAP" id="MF_00528">
    <property type="entry name" value="Maf"/>
    <property type="match status" value="1"/>
</dbReference>
<proteinExistence type="inferred from homology"/>
<comment type="catalytic activity">
    <reaction evidence="3">
        <text>UTP + H2O = UMP + diphosphate + H(+)</text>
        <dbReference type="Rhea" id="RHEA:29395"/>
        <dbReference type="ChEBI" id="CHEBI:15377"/>
        <dbReference type="ChEBI" id="CHEBI:15378"/>
        <dbReference type="ChEBI" id="CHEBI:33019"/>
        <dbReference type="ChEBI" id="CHEBI:46398"/>
        <dbReference type="ChEBI" id="CHEBI:57865"/>
        <dbReference type="EC" id="3.6.1.9"/>
    </reaction>
</comment>
<comment type="caution">
    <text evidence="3">Lacks conserved residue(s) required for the propagation of feature annotation.</text>
</comment>
<keyword evidence="2 3" id="KW-0378">Hydrolase</keyword>
<dbReference type="PANTHER" id="PTHR43213">
    <property type="entry name" value="BIFUNCTIONAL DTTP/UTP PYROPHOSPHATASE/METHYLTRANSFERASE PROTEIN-RELATED"/>
    <property type="match status" value="1"/>
</dbReference>
<dbReference type="GO" id="GO:0009117">
    <property type="term" value="P:nucleotide metabolic process"/>
    <property type="evidence" value="ECO:0007669"/>
    <property type="project" value="UniProtKB-KW"/>
</dbReference>
<evidence type="ECO:0000313" key="5">
    <source>
        <dbReference type="Proteomes" id="UP000823842"/>
    </source>
</evidence>
<dbReference type="GO" id="GO:0005737">
    <property type="term" value="C:cytoplasm"/>
    <property type="evidence" value="ECO:0007669"/>
    <property type="project" value="UniProtKB-SubCell"/>
</dbReference>
<keyword evidence="3" id="KW-0963">Cytoplasm</keyword>
<gene>
    <name evidence="4" type="primary">maf</name>
    <name evidence="4" type="ORF">IAA06_09480</name>
</gene>
<feature type="site" description="Important for substrate specificity" evidence="3">
    <location>
        <position position="156"/>
    </location>
</feature>
<comment type="caution">
    <text evidence="4">The sequence shown here is derived from an EMBL/GenBank/DDBJ whole genome shotgun (WGS) entry which is preliminary data.</text>
</comment>
<accession>A0A9D2LTT5</accession>
<reference evidence="4" key="1">
    <citation type="journal article" date="2021" name="PeerJ">
        <title>Extensive microbial diversity within the chicken gut microbiome revealed by metagenomics and culture.</title>
        <authorList>
            <person name="Gilroy R."/>
            <person name="Ravi A."/>
            <person name="Getino M."/>
            <person name="Pursley I."/>
            <person name="Horton D.L."/>
            <person name="Alikhan N.F."/>
            <person name="Baker D."/>
            <person name="Gharbi K."/>
            <person name="Hall N."/>
            <person name="Watson M."/>
            <person name="Adriaenssens E.M."/>
            <person name="Foster-Nyarko E."/>
            <person name="Jarju S."/>
            <person name="Secka A."/>
            <person name="Antonio M."/>
            <person name="Oren A."/>
            <person name="Chaudhuri R.R."/>
            <person name="La Ragione R."/>
            <person name="Hildebrand F."/>
            <person name="Pallen M.J."/>
        </authorList>
    </citation>
    <scope>NUCLEOTIDE SEQUENCE</scope>
    <source>
        <strain evidence="4">ChiSjej1B19-5720</strain>
    </source>
</reference>
<comment type="function">
    <text evidence="3">Nucleoside triphosphate pyrophosphatase that hydrolyzes dTTP and UTP. May have a dual role in cell division arrest and in preventing the incorporation of modified nucleotides into cellular nucleic acids.</text>
</comment>
<feature type="site" description="Important for substrate specificity" evidence="3">
    <location>
        <position position="12"/>
    </location>
</feature>
<comment type="catalytic activity">
    <reaction evidence="3">
        <text>dTTP + H2O = dTMP + diphosphate + H(+)</text>
        <dbReference type="Rhea" id="RHEA:28534"/>
        <dbReference type="ChEBI" id="CHEBI:15377"/>
        <dbReference type="ChEBI" id="CHEBI:15378"/>
        <dbReference type="ChEBI" id="CHEBI:33019"/>
        <dbReference type="ChEBI" id="CHEBI:37568"/>
        <dbReference type="ChEBI" id="CHEBI:63528"/>
        <dbReference type="EC" id="3.6.1.9"/>
    </reaction>
</comment>
<dbReference type="Proteomes" id="UP000823842">
    <property type="component" value="Unassembled WGS sequence"/>
</dbReference>
<dbReference type="AlphaFoldDB" id="A0A9D2LTT5"/>
<sequence>MRKIILASASPRRREILAQTGVEFSVMTADCEEISAQTSPEELVKELSLKKAGAVAEKIQEDCIVIGADTVVSYENKILGKPKDREDAVCTLKKLQGQTHQVYTGVSVLRPKAQDWPPCTFCECTDVTFYPVSEKEIRRYVESGEGMDKAGSYGIQGYFGGYVRKICGDYWNVVGLPAGRLFYEMKKLGIDLRG</sequence>
<name>A0A9D2LTT5_9FIRM</name>
<comment type="cofactor">
    <cofactor evidence="1 3">
        <name>a divalent metal cation</name>
        <dbReference type="ChEBI" id="CHEBI:60240"/>
    </cofactor>
</comment>
<comment type="subcellular location">
    <subcellularLocation>
        <location evidence="3">Cytoplasm</location>
    </subcellularLocation>
</comment>
<organism evidence="4 5">
    <name type="scientific">Candidatus Blautia faecavium</name>
    <dbReference type="NCBI Taxonomy" id="2838487"/>
    <lineage>
        <taxon>Bacteria</taxon>
        <taxon>Bacillati</taxon>
        <taxon>Bacillota</taxon>
        <taxon>Clostridia</taxon>
        <taxon>Lachnospirales</taxon>
        <taxon>Lachnospiraceae</taxon>
        <taxon>Blautia</taxon>
    </lineage>
</organism>
<evidence type="ECO:0000256" key="1">
    <source>
        <dbReference type="ARBA" id="ARBA00001968"/>
    </source>
</evidence>
<evidence type="ECO:0000256" key="2">
    <source>
        <dbReference type="ARBA" id="ARBA00022801"/>
    </source>
</evidence>
<feature type="active site" description="Proton acceptor" evidence="3">
    <location>
        <position position="69"/>
    </location>
</feature>
<dbReference type="SUPFAM" id="SSF52972">
    <property type="entry name" value="ITPase-like"/>
    <property type="match status" value="1"/>
</dbReference>
<feature type="site" description="Important for substrate specificity" evidence="3">
    <location>
        <position position="70"/>
    </location>
</feature>
<dbReference type="PIRSF" id="PIRSF006305">
    <property type="entry name" value="Maf"/>
    <property type="match status" value="1"/>
</dbReference>
<dbReference type="Pfam" id="PF02545">
    <property type="entry name" value="Maf"/>
    <property type="match status" value="1"/>
</dbReference>
<dbReference type="InterPro" id="IPR003697">
    <property type="entry name" value="Maf-like"/>
</dbReference>